<evidence type="ECO:0000256" key="1">
    <source>
        <dbReference type="ARBA" id="ARBA00001917"/>
    </source>
</evidence>
<proteinExistence type="inferred from homology"/>
<evidence type="ECO:0000256" key="5">
    <source>
        <dbReference type="ARBA" id="ARBA00023002"/>
    </source>
</evidence>
<dbReference type="Proteomes" id="UP000295729">
    <property type="component" value="Unassembled WGS sequence"/>
</dbReference>
<comment type="caution">
    <text evidence="7">The sequence shown here is derived from an EMBL/GenBank/DDBJ whole genome shotgun (WGS) entry which is preliminary data.</text>
</comment>
<dbReference type="GO" id="GO:0016491">
    <property type="term" value="F:oxidoreductase activity"/>
    <property type="evidence" value="ECO:0007669"/>
    <property type="project" value="UniProtKB-KW"/>
</dbReference>
<name>A0A4R6X2E6_9GAMM</name>
<dbReference type="Gene3D" id="3.40.109.10">
    <property type="entry name" value="NADH Oxidase"/>
    <property type="match status" value="1"/>
</dbReference>
<gene>
    <name evidence="7" type="ORF">C8D85_1948</name>
</gene>
<keyword evidence="3" id="KW-0285">Flavoprotein</keyword>
<evidence type="ECO:0000313" key="7">
    <source>
        <dbReference type="EMBL" id="TDR13075.1"/>
    </source>
</evidence>
<dbReference type="OrthoDB" id="9784375at2"/>
<reference evidence="7 8" key="1">
    <citation type="submission" date="2019-03" db="EMBL/GenBank/DDBJ databases">
        <title>Genomic Encyclopedia of Type Strains, Phase IV (KMG-IV): sequencing the most valuable type-strain genomes for metagenomic binning, comparative biology and taxonomic classification.</title>
        <authorList>
            <person name="Goeker M."/>
        </authorList>
    </citation>
    <scope>NUCLEOTIDE SEQUENCE [LARGE SCALE GENOMIC DNA]</scope>
    <source>
        <strain evidence="7 8">DSM 5604</strain>
    </source>
</reference>
<comment type="cofactor">
    <cofactor evidence="1">
        <name>FMN</name>
        <dbReference type="ChEBI" id="CHEBI:58210"/>
    </cofactor>
</comment>
<dbReference type="CDD" id="cd02062">
    <property type="entry name" value="Nitro_FMN_reductase"/>
    <property type="match status" value="1"/>
</dbReference>
<dbReference type="InterPro" id="IPR000415">
    <property type="entry name" value="Nitroreductase-like"/>
</dbReference>
<dbReference type="InterPro" id="IPR029479">
    <property type="entry name" value="Nitroreductase"/>
</dbReference>
<comment type="similarity">
    <text evidence="2">Belongs to the nitroreductase family.</text>
</comment>
<dbReference type="AlphaFoldDB" id="A0A4R6X2E6"/>
<keyword evidence="8" id="KW-1185">Reference proteome</keyword>
<dbReference type="EMBL" id="SNZA01000003">
    <property type="protein sequence ID" value="TDR13075.1"/>
    <property type="molecule type" value="Genomic_DNA"/>
</dbReference>
<accession>A0A4R6X2E6</accession>
<evidence type="ECO:0000256" key="2">
    <source>
        <dbReference type="ARBA" id="ARBA00007118"/>
    </source>
</evidence>
<dbReference type="PANTHER" id="PTHR43673">
    <property type="entry name" value="NAD(P)H NITROREDUCTASE YDGI-RELATED"/>
    <property type="match status" value="1"/>
</dbReference>
<feature type="domain" description="Nitroreductase" evidence="6">
    <location>
        <begin position="164"/>
        <end position="209"/>
    </location>
</feature>
<dbReference type="SUPFAM" id="SSF55469">
    <property type="entry name" value="FMN-dependent nitroreductase-like"/>
    <property type="match status" value="1"/>
</dbReference>
<dbReference type="Pfam" id="PF00881">
    <property type="entry name" value="Nitroreductase"/>
    <property type="match status" value="1"/>
</dbReference>
<keyword evidence="5" id="KW-0560">Oxidoreductase</keyword>
<dbReference type="PANTHER" id="PTHR43673:SF2">
    <property type="entry name" value="NITROREDUCTASE"/>
    <property type="match status" value="1"/>
</dbReference>
<evidence type="ECO:0000256" key="4">
    <source>
        <dbReference type="ARBA" id="ARBA00022643"/>
    </source>
</evidence>
<protein>
    <submittedName>
        <fullName evidence="7">Nitroreductase</fullName>
    </submittedName>
</protein>
<organism evidence="7 8">
    <name type="scientific">Marinomonas communis</name>
    <dbReference type="NCBI Taxonomy" id="28254"/>
    <lineage>
        <taxon>Bacteria</taxon>
        <taxon>Pseudomonadati</taxon>
        <taxon>Pseudomonadota</taxon>
        <taxon>Gammaproteobacteria</taxon>
        <taxon>Oceanospirillales</taxon>
        <taxon>Oceanospirillaceae</taxon>
        <taxon>Marinomonas</taxon>
    </lineage>
</organism>
<evidence type="ECO:0000259" key="6">
    <source>
        <dbReference type="Pfam" id="PF00881"/>
    </source>
</evidence>
<evidence type="ECO:0000256" key="3">
    <source>
        <dbReference type="ARBA" id="ARBA00022630"/>
    </source>
</evidence>
<evidence type="ECO:0000313" key="8">
    <source>
        <dbReference type="Proteomes" id="UP000295729"/>
    </source>
</evidence>
<keyword evidence="4" id="KW-0288">FMN</keyword>
<sequence>MLLKIENILRFVVYLLRYFPDYICDLINYVKHSNKKYKSIDTKTQSISKIVSLYHVIEKGLSMKKSRPGFGIDRINSLIYYLELFSDNNEISSSIQYKTAIIVLKKYHDFNLSQGVTIEKLSLFLEKNNLVDKEDSINGGTKKIKRISRKSSENLTFSEVVNIRSSVRFFNDEIVPENDVLEALSIAHKSPSSCNRQSYRLIRVPIEKVPEVLKIQGGANGYIENIHNLFIIGFDIESYQGVGDRYSGYVDSSIFGTTLMYAFTSLGYQTLILNWSKPYKKNLELRKVVKLKESINISFFLAVGNIDLETIVPFSNRLDIKDIYKDA</sequence>
<dbReference type="RefSeq" id="WP_133562119.1">
    <property type="nucleotide sequence ID" value="NZ_SNZA01000003.1"/>
</dbReference>